<proteinExistence type="predicted"/>
<organism evidence="2 3">
    <name type="scientific">Methanocella paludicola (strain DSM 17711 / JCM 13418 / NBRC 101707 / SANAE)</name>
    <dbReference type="NCBI Taxonomy" id="304371"/>
    <lineage>
        <taxon>Archaea</taxon>
        <taxon>Methanobacteriati</taxon>
        <taxon>Methanobacteriota</taxon>
        <taxon>Stenosarchaea group</taxon>
        <taxon>Methanomicrobia</taxon>
        <taxon>Methanocellales</taxon>
        <taxon>Methanocellaceae</taxon>
        <taxon>Methanocella</taxon>
    </lineage>
</organism>
<keyword evidence="3" id="KW-1185">Reference proteome</keyword>
<dbReference type="eggNOG" id="arCOG01917">
    <property type="taxonomic scope" value="Archaea"/>
</dbReference>
<sequence>MVEFQSFTKNYEDLCTEAGFQFIFKCDICGDGYKSKFIESKTYKKANLFNMFGKAVQIGADLAGASRIGNAASRGADLMHNRHSGMTPEWHKEYEVAFEEAQNEAKGHFHRCPKCRQYVCDADWNEDDGMCVEDAPRENVEVTAARAERMKQEIQEKAQKASVFHGEIERRTTTCPACGKPAGEGKFCNNCGAPLGMAVCPKCGNKVALGTRFCGECGMKMP</sequence>
<accession>D1YUV8</accession>
<reference evidence="3" key="3">
    <citation type="journal article" date="2011" name="PLoS ONE">
        <title>Genome sequence of a mesophilic hydrogenotrophic methanogen Methanocella paludicola, the first cultivated representative of the order Methanocellales.</title>
        <authorList>
            <person name="Sakai S."/>
            <person name="Takaki Y."/>
            <person name="Shimamura S."/>
            <person name="Sekine M."/>
            <person name="Tajima T."/>
            <person name="Kosugi H."/>
            <person name="Ichikawa N."/>
            <person name="Tasumi E."/>
            <person name="Hiraki A.T."/>
            <person name="Shimizu A."/>
            <person name="Kato Y."/>
            <person name="Nishiko R."/>
            <person name="Mori K."/>
            <person name="Fujita N."/>
            <person name="Imachi H."/>
            <person name="Takai K."/>
        </authorList>
    </citation>
    <scope>NUCLEOTIDE SEQUENCE [LARGE SCALE GENOMIC DNA]</scope>
    <source>
        <strain evidence="3">DSM 17711 / JCM 13418 / NBRC 101707 / SANAE</strain>
    </source>
</reference>
<dbReference type="InParanoid" id="D1YUV8"/>
<evidence type="ECO:0000313" key="3">
    <source>
        <dbReference type="Proteomes" id="UP000001882"/>
    </source>
</evidence>
<dbReference type="RefSeq" id="WP_012898910.1">
    <property type="nucleotide sequence ID" value="NC_013665.1"/>
</dbReference>
<reference evidence="2 3" key="1">
    <citation type="journal article" date="2007" name="Appl. Environ. Microbiol.">
        <title>Isolation of key methanogens for global methane emission from rice paddy fields: a novel isolate affiliated with the clone cluster rice cluster I.</title>
        <authorList>
            <person name="Sakai S."/>
            <person name="Imachi H."/>
            <person name="Sekiguchi Y."/>
            <person name="Ohashi A."/>
            <person name="Harada H."/>
            <person name="Kamagata Y."/>
        </authorList>
    </citation>
    <scope>NUCLEOTIDE SEQUENCE [LARGE SCALE GENOMIC DNA]</scope>
    <source>
        <strain evidence="3">DSM 17711 / JCM 13418 / NBRC 101707 / SANAE</strain>
    </source>
</reference>
<evidence type="ECO:0000313" key="2">
    <source>
        <dbReference type="EMBL" id="BAI60230.1"/>
    </source>
</evidence>
<gene>
    <name evidence="2" type="ordered locus">MCP_0158</name>
</gene>
<dbReference type="InterPro" id="IPR025874">
    <property type="entry name" value="DZR"/>
</dbReference>
<dbReference type="STRING" id="304371.MCP_0158"/>
<dbReference type="GeneID" id="8680311"/>
<evidence type="ECO:0000259" key="1">
    <source>
        <dbReference type="Pfam" id="PF12773"/>
    </source>
</evidence>
<reference evidence="2 3" key="2">
    <citation type="journal article" date="2008" name="Int. J. Syst. Evol. Microbiol.">
        <title>Methanocella paludicola gen. nov., sp. nov., a methane-producing archaeon, the first isolate of the lineage 'Rice Cluster I', and proposal of the new archaeal order Methanocellales ord. nov.</title>
        <authorList>
            <person name="Sakai S."/>
            <person name="Imachi H."/>
            <person name="Hanada S."/>
            <person name="Ohashi A."/>
            <person name="Harada H."/>
            <person name="Kamagata Y."/>
        </authorList>
    </citation>
    <scope>NUCLEOTIDE SEQUENCE [LARGE SCALE GENOMIC DNA]</scope>
    <source>
        <strain evidence="3">DSM 17711 / JCM 13418 / NBRC 101707 / SANAE</strain>
    </source>
</reference>
<dbReference type="Pfam" id="PF12773">
    <property type="entry name" value="DZR"/>
    <property type="match status" value="1"/>
</dbReference>
<dbReference type="Proteomes" id="UP000001882">
    <property type="component" value="Chromosome"/>
</dbReference>
<feature type="domain" description="DZANK-type" evidence="1">
    <location>
        <begin position="175"/>
        <end position="218"/>
    </location>
</feature>
<dbReference type="EMBL" id="AP011532">
    <property type="protein sequence ID" value="BAI60230.1"/>
    <property type="molecule type" value="Genomic_DNA"/>
</dbReference>
<dbReference type="AlphaFoldDB" id="D1YUV8"/>
<protein>
    <recommendedName>
        <fullName evidence="1">DZANK-type domain-containing protein</fullName>
    </recommendedName>
</protein>
<dbReference type="PATRIC" id="fig|304371.9.peg.164"/>
<dbReference type="KEGG" id="mpd:MCP_0158"/>
<name>D1YUV8_METPS</name>